<dbReference type="InterPro" id="IPR002068">
    <property type="entry name" value="A-crystallin/Hsp20_dom"/>
</dbReference>
<dbReference type="PROSITE" id="PS01031">
    <property type="entry name" value="SHSP"/>
    <property type="match status" value="1"/>
</dbReference>
<name>A0AA36DKZ9_CYLNA</name>
<evidence type="ECO:0000259" key="3">
    <source>
        <dbReference type="PROSITE" id="PS01031"/>
    </source>
</evidence>
<dbReference type="GO" id="GO:0051082">
    <property type="term" value="F:unfolded protein binding"/>
    <property type="evidence" value="ECO:0007669"/>
    <property type="project" value="TreeGrafter"/>
</dbReference>
<evidence type="ECO:0000256" key="2">
    <source>
        <dbReference type="RuleBase" id="RU003616"/>
    </source>
</evidence>
<comment type="similarity">
    <text evidence="1 2">Belongs to the small heat shock protein (HSP20) family.</text>
</comment>
<dbReference type="SUPFAM" id="SSF49764">
    <property type="entry name" value="HSP20-like chaperones"/>
    <property type="match status" value="1"/>
</dbReference>
<proteinExistence type="inferred from homology"/>
<dbReference type="InterPro" id="IPR008978">
    <property type="entry name" value="HSP20-like_chaperone"/>
</dbReference>
<dbReference type="GO" id="GO:0009408">
    <property type="term" value="P:response to heat"/>
    <property type="evidence" value="ECO:0007669"/>
    <property type="project" value="TreeGrafter"/>
</dbReference>
<evidence type="ECO:0000313" key="4">
    <source>
        <dbReference type="EMBL" id="CAJ0589055.1"/>
    </source>
</evidence>
<keyword evidence="5" id="KW-1185">Reference proteome</keyword>
<dbReference type="Proteomes" id="UP001176961">
    <property type="component" value="Unassembled WGS sequence"/>
</dbReference>
<dbReference type="GO" id="GO:0042026">
    <property type="term" value="P:protein refolding"/>
    <property type="evidence" value="ECO:0007669"/>
    <property type="project" value="TreeGrafter"/>
</dbReference>
<dbReference type="EMBL" id="CATQJL010000001">
    <property type="protein sequence ID" value="CAJ0589055.1"/>
    <property type="molecule type" value="Genomic_DNA"/>
</dbReference>
<dbReference type="Pfam" id="PF00011">
    <property type="entry name" value="HSP20"/>
    <property type="match status" value="1"/>
</dbReference>
<sequence length="213" mass="24385">MEQALRPSKAALFEKDGCPDNIDKVVNDDSKLSISLNVKQFKPEEMSVNLNGRTLKIEGKQEIKERNGYTTRMFVRQWRLPKEVSVEELKSNLTEDGHLAVEAPKITKRSPTSRSIEIQKSAPPVKENGETPGVKNQFYERPNIDRIVISEAGKAIEPNFWRSQVSHFGIPKIQTSMTSTFRASTTDKIEVLVTRESKKSIFRGQRIDNIWYY</sequence>
<dbReference type="AlphaFoldDB" id="A0AA36DKZ9"/>
<dbReference type="InterPro" id="IPR001436">
    <property type="entry name" value="Alpha-crystallin/sHSP_animal"/>
</dbReference>
<feature type="domain" description="SHSP" evidence="3">
    <location>
        <begin position="12"/>
        <end position="121"/>
    </location>
</feature>
<gene>
    <name evidence="4" type="ORF">CYNAS_LOCUS1038</name>
</gene>
<evidence type="ECO:0000313" key="5">
    <source>
        <dbReference type="Proteomes" id="UP001176961"/>
    </source>
</evidence>
<dbReference type="Gene3D" id="2.60.40.790">
    <property type="match status" value="1"/>
</dbReference>
<accession>A0AA36DKZ9</accession>
<dbReference type="PANTHER" id="PTHR45640:SF32">
    <property type="entry name" value="STRESS-INDUCED PROTEIN 1"/>
    <property type="match status" value="1"/>
</dbReference>
<evidence type="ECO:0000256" key="1">
    <source>
        <dbReference type="PROSITE-ProRule" id="PRU00285"/>
    </source>
</evidence>
<reference evidence="4" key="1">
    <citation type="submission" date="2023-07" db="EMBL/GenBank/DDBJ databases">
        <authorList>
            <consortium name="CYATHOMIX"/>
        </authorList>
    </citation>
    <scope>NUCLEOTIDE SEQUENCE</scope>
    <source>
        <strain evidence="4">N/A</strain>
    </source>
</reference>
<organism evidence="4 5">
    <name type="scientific">Cylicocyclus nassatus</name>
    <name type="common">Nematode worm</name>
    <dbReference type="NCBI Taxonomy" id="53992"/>
    <lineage>
        <taxon>Eukaryota</taxon>
        <taxon>Metazoa</taxon>
        <taxon>Ecdysozoa</taxon>
        <taxon>Nematoda</taxon>
        <taxon>Chromadorea</taxon>
        <taxon>Rhabditida</taxon>
        <taxon>Rhabditina</taxon>
        <taxon>Rhabditomorpha</taxon>
        <taxon>Strongyloidea</taxon>
        <taxon>Strongylidae</taxon>
        <taxon>Cylicocyclus</taxon>
    </lineage>
</organism>
<dbReference type="GO" id="GO:0036498">
    <property type="term" value="P:IRE1-mediated unfolded protein response"/>
    <property type="evidence" value="ECO:0007669"/>
    <property type="project" value="TreeGrafter"/>
</dbReference>
<comment type="caution">
    <text evidence="4">The sequence shown here is derived from an EMBL/GenBank/DDBJ whole genome shotgun (WGS) entry which is preliminary data.</text>
</comment>
<dbReference type="CDD" id="cd06526">
    <property type="entry name" value="metazoan_ACD"/>
    <property type="match status" value="1"/>
</dbReference>
<dbReference type="GO" id="GO:0005737">
    <property type="term" value="C:cytoplasm"/>
    <property type="evidence" value="ECO:0007669"/>
    <property type="project" value="TreeGrafter"/>
</dbReference>
<dbReference type="GO" id="GO:0005634">
    <property type="term" value="C:nucleus"/>
    <property type="evidence" value="ECO:0007669"/>
    <property type="project" value="TreeGrafter"/>
</dbReference>
<protein>
    <recommendedName>
        <fullName evidence="3">SHSP domain-containing protein</fullName>
    </recommendedName>
</protein>
<dbReference type="PRINTS" id="PR00299">
    <property type="entry name" value="ACRYSTALLIN"/>
</dbReference>
<dbReference type="PANTHER" id="PTHR45640">
    <property type="entry name" value="HEAT SHOCK PROTEIN HSP-12.2-RELATED"/>
    <property type="match status" value="1"/>
</dbReference>